<dbReference type="KEGG" id="srum:GPZ88_00800"/>
<dbReference type="EMBL" id="CP046919">
    <property type="protein sequence ID" value="QIM45679.1"/>
    <property type="molecule type" value="Genomic_DNA"/>
</dbReference>
<dbReference type="InterPro" id="IPR012865">
    <property type="entry name" value="DUF1642"/>
</dbReference>
<proteinExistence type="predicted"/>
<name>A0A6G8HXT8_9STRE</name>
<sequence length="174" mass="20192">MNKQEAVKGIKNKEILGLTTSYEDKRYNEGLITALSYIEQIDEPEKPVVPQFVADYIEENRDALEEYVFTNVSVTLPVIPADDPMHKWLNNKGIGVIVDSIRNGYEVKKEKLYTVKFANEDFGKIYIGIFKKFNKLGISSLPLNDDEVKSWFTEDELKRFKFWDNPAFEVKEVK</sequence>
<gene>
    <name evidence="1" type="ORF">GPZ88_00800</name>
</gene>
<reference evidence="1 2" key="1">
    <citation type="submission" date="2019-12" db="EMBL/GenBank/DDBJ databases">
        <title>Complete genome sequence of Streptococcus sp. CNU G2 isolated frome Bos taurus coreanae.</title>
        <authorList>
            <person name="Park S.Y."/>
            <person name="Kim J.H."/>
            <person name="Seo S.W."/>
        </authorList>
    </citation>
    <scope>NUCLEOTIDE SEQUENCE [LARGE SCALE GENOMIC DNA]</scope>
    <source>
        <strain evidence="1 2">CNU G2</strain>
    </source>
</reference>
<organism evidence="1 2">
    <name type="scientific">Streptococcus ruminicola</name>
    <dbReference type="NCBI Taxonomy" id="2686210"/>
    <lineage>
        <taxon>Bacteria</taxon>
        <taxon>Bacillati</taxon>
        <taxon>Bacillota</taxon>
        <taxon>Bacilli</taxon>
        <taxon>Lactobacillales</taxon>
        <taxon>Streptococcaceae</taxon>
        <taxon>Streptococcus</taxon>
    </lineage>
</organism>
<protein>
    <submittedName>
        <fullName evidence="1">DUF1642 domain-containing protein</fullName>
    </submittedName>
</protein>
<evidence type="ECO:0000313" key="1">
    <source>
        <dbReference type="EMBL" id="QIM45679.1"/>
    </source>
</evidence>
<dbReference type="AlphaFoldDB" id="A0A6G8HXT8"/>
<accession>A0A6G8HXT8</accession>
<evidence type="ECO:0000313" key="2">
    <source>
        <dbReference type="Proteomes" id="UP000503166"/>
    </source>
</evidence>
<dbReference type="Proteomes" id="UP000503166">
    <property type="component" value="Chromosome"/>
</dbReference>
<dbReference type="RefSeq" id="WP_166042974.1">
    <property type="nucleotide sequence ID" value="NZ_CP046919.1"/>
</dbReference>
<dbReference type="Pfam" id="PF07852">
    <property type="entry name" value="DUF1642"/>
    <property type="match status" value="1"/>
</dbReference>